<dbReference type="SMART" id="SM00089">
    <property type="entry name" value="PKD"/>
    <property type="match status" value="2"/>
</dbReference>
<dbReference type="EMBL" id="JABZTM010000155">
    <property type="protein sequence ID" value="MBF1447847.1"/>
    <property type="molecule type" value="Genomic_DNA"/>
</dbReference>
<comment type="caution">
    <text evidence="2">The sequence shown here is derived from an EMBL/GenBank/DDBJ whole genome shotgun (WGS) entry which is preliminary data.</text>
</comment>
<protein>
    <submittedName>
        <fullName evidence="2">PKD domain protein</fullName>
    </submittedName>
</protein>
<proteinExistence type="predicted"/>
<name>A0A9D5X1K7_9BACT</name>
<gene>
    <name evidence="2" type="ORF">HXN55_10805</name>
</gene>
<organism evidence="2 3">
    <name type="scientific">Prevotella nigrescens</name>
    <dbReference type="NCBI Taxonomy" id="28133"/>
    <lineage>
        <taxon>Bacteria</taxon>
        <taxon>Pseudomonadati</taxon>
        <taxon>Bacteroidota</taxon>
        <taxon>Bacteroidia</taxon>
        <taxon>Bacteroidales</taxon>
        <taxon>Prevotellaceae</taxon>
        <taxon>Prevotella</taxon>
    </lineage>
</organism>
<dbReference type="AlphaFoldDB" id="A0A9D5X1K7"/>
<evidence type="ECO:0000313" key="3">
    <source>
        <dbReference type="Proteomes" id="UP000787419"/>
    </source>
</evidence>
<dbReference type="InterPro" id="IPR022409">
    <property type="entry name" value="PKD/Chitinase_dom"/>
</dbReference>
<evidence type="ECO:0000259" key="1">
    <source>
        <dbReference type="SMART" id="SM00089"/>
    </source>
</evidence>
<dbReference type="PROSITE" id="PS51257">
    <property type="entry name" value="PROKAR_LIPOPROTEIN"/>
    <property type="match status" value="1"/>
</dbReference>
<sequence length="460" mass="51275">MIKVIRMIKLENFDIPFRSIAVLLFTVLLSSCLKETAVPIESAFSIESSEDKTSPVTIQLKNESYGADEYEWIFEGGTPDRSNERIPAKVVFTQAGEHKITLRVWNAVEERTSQQTIRVDSAMTIDFDFSIGLNDIAPGVVSITNKSKGASKYEWIFEGGVPSTSSKRFPEAITFAEGGEHKIRLRVFNGSKYEELTKTFTLRPSMQVDFSYKPSPVDQDWEAPLTLTTTNLTTGGLSYRWICNGAQVLSPTKQTTSVRFEHPGIYKLQLIAGNGKEEKTKEKTITIKPNTGIIKQNDVRFGINEAKNSIGCFYSAKFGGVLTSNQIVQDKSGVWVDFGFFALNSSFNYCYFFAPNQAKSNSFPEIDHAQGATFVNTPGAMGININDAAFENIKRASDLNQFTKWSEMAQTCFSKSNISHFVLVRTADGRKGVVRVKKFVKDGARSYIVADVILEKRTGE</sequence>
<dbReference type="InterPro" id="IPR000601">
    <property type="entry name" value="PKD_dom"/>
</dbReference>
<feature type="domain" description="PKD/Chitinase" evidence="1">
    <location>
        <begin position="207"/>
        <end position="290"/>
    </location>
</feature>
<dbReference type="Pfam" id="PF00801">
    <property type="entry name" value="PKD"/>
    <property type="match status" value="1"/>
</dbReference>
<reference evidence="2" key="1">
    <citation type="submission" date="2020-04" db="EMBL/GenBank/DDBJ databases">
        <title>Deep metagenomics examines the oral microbiome during advanced dental caries in children, revealing novel taxa and co-occurrences with host molecules.</title>
        <authorList>
            <person name="Baker J.L."/>
            <person name="Morton J.T."/>
            <person name="Dinis M."/>
            <person name="Alvarez R."/>
            <person name="Tran N.C."/>
            <person name="Knight R."/>
            <person name="Edlund A."/>
        </authorList>
    </citation>
    <scope>NUCLEOTIDE SEQUENCE</scope>
    <source>
        <strain evidence="2">JCVI_32_bin.50</strain>
    </source>
</reference>
<dbReference type="Proteomes" id="UP000787419">
    <property type="component" value="Unassembled WGS sequence"/>
</dbReference>
<evidence type="ECO:0000313" key="2">
    <source>
        <dbReference type="EMBL" id="MBF1447847.1"/>
    </source>
</evidence>
<feature type="domain" description="PKD/Chitinase" evidence="1">
    <location>
        <begin position="41"/>
        <end position="122"/>
    </location>
</feature>
<accession>A0A9D5X1K7</accession>